<dbReference type="Proteomes" id="UP000284716">
    <property type="component" value="Unassembled WGS sequence"/>
</dbReference>
<protein>
    <submittedName>
        <fullName evidence="4">Ribosomal-protein-alanine N-acetyltransferase</fullName>
    </submittedName>
</protein>
<evidence type="ECO:0000256" key="1">
    <source>
        <dbReference type="ARBA" id="ARBA00022679"/>
    </source>
</evidence>
<evidence type="ECO:0000313" key="5">
    <source>
        <dbReference type="EMBL" id="RNE32445.1"/>
    </source>
</evidence>
<dbReference type="EMBL" id="LKGI01000040">
    <property type="protein sequence ID" value="RNE32445.1"/>
    <property type="molecule type" value="Genomic_DNA"/>
</dbReference>
<keyword evidence="2" id="KW-0012">Acyltransferase</keyword>
<dbReference type="SUPFAM" id="SSF55729">
    <property type="entry name" value="Acyl-CoA N-acyltransferases (Nat)"/>
    <property type="match status" value="1"/>
</dbReference>
<dbReference type="PANTHER" id="PTHR43877:SF2">
    <property type="entry name" value="AMINOALKYLPHOSPHONATE N-ACETYLTRANSFERASE-RELATED"/>
    <property type="match status" value="1"/>
</dbReference>
<dbReference type="EMBL" id="LKFS01000028">
    <property type="protein sequence ID" value="RND83559.1"/>
    <property type="molecule type" value="Genomic_DNA"/>
</dbReference>
<organism evidence="4 7">
    <name type="scientific">Lacticaseibacillus paracasei</name>
    <name type="common">Lactobacillus paracasei</name>
    <dbReference type="NCBI Taxonomy" id="1597"/>
    <lineage>
        <taxon>Bacteria</taxon>
        <taxon>Bacillati</taxon>
        <taxon>Bacillota</taxon>
        <taxon>Bacilli</taxon>
        <taxon>Lactobacillales</taxon>
        <taxon>Lactobacillaceae</taxon>
        <taxon>Lacticaseibacillus</taxon>
    </lineage>
</organism>
<dbReference type="InterPro" id="IPR000182">
    <property type="entry name" value="GNAT_dom"/>
</dbReference>
<proteinExistence type="predicted"/>
<sequence length="157" mass="17653">MAKEVFPMSIRPAITNDVSPLLSLVQGYYHDSPVPLTIDESAMAAHLNQLRTDATLGALLVAELDQQLVGFAILYRSFDTRTLKPLLIINDVYVAPKFRHHGLARQLMQAAFQLADERGYAGCSWQTRISNHGAQHLYDQLGVRETGWIHYYRAGKD</sequence>
<dbReference type="InterPro" id="IPR050832">
    <property type="entry name" value="Bact_Acetyltransf"/>
</dbReference>
<dbReference type="PANTHER" id="PTHR43877">
    <property type="entry name" value="AMINOALKYLPHOSPHONATE N-ACETYLTRANSFERASE-RELATED-RELATED"/>
    <property type="match status" value="1"/>
</dbReference>
<accession>A0A422M703</accession>
<evidence type="ECO:0000256" key="2">
    <source>
        <dbReference type="ARBA" id="ARBA00023315"/>
    </source>
</evidence>
<feature type="domain" description="N-acetyltransferase" evidence="3">
    <location>
        <begin position="8"/>
        <end position="157"/>
    </location>
</feature>
<comment type="caution">
    <text evidence="4">The sequence shown here is derived from an EMBL/GenBank/DDBJ whole genome shotgun (WGS) entry which is preliminary data.</text>
</comment>
<name>A0A422M703_LACPA</name>
<dbReference type="GO" id="GO:0016747">
    <property type="term" value="F:acyltransferase activity, transferring groups other than amino-acyl groups"/>
    <property type="evidence" value="ECO:0007669"/>
    <property type="project" value="InterPro"/>
</dbReference>
<dbReference type="InterPro" id="IPR016181">
    <property type="entry name" value="Acyl_CoA_acyltransferase"/>
</dbReference>
<dbReference type="PROSITE" id="PS51186">
    <property type="entry name" value="GNAT"/>
    <property type="match status" value="1"/>
</dbReference>
<dbReference type="CDD" id="cd04301">
    <property type="entry name" value="NAT_SF"/>
    <property type="match status" value="1"/>
</dbReference>
<keyword evidence="1 4" id="KW-0808">Transferase</keyword>
<dbReference type="AlphaFoldDB" id="A0A422M703"/>
<reference evidence="6 7" key="1">
    <citation type="journal article" date="2018" name="Front. Microbiol.">
        <title>Conversion of Methionine to Cysteine in Lactobacillus paracasei Depends on the Highly Mobile cysK-ctl-cysE Gene Cluster.</title>
        <authorList>
            <person name="Wuthrich D."/>
            <person name="Irmler S."/>
            <person name="Berthoud H."/>
            <person name="Guggenbuhl B."/>
            <person name="Eugster E."/>
            <person name="Bruggmann R."/>
        </authorList>
    </citation>
    <scope>NUCLEOTIDE SEQUENCE [LARGE SCALE GENOMIC DNA]</scope>
    <source>
        <strain evidence="4 7">FAM18157</strain>
        <strain evidence="5 6">FAM6012</strain>
    </source>
</reference>
<dbReference type="Gene3D" id="3.40.630.30">
    <property type="match status" value="1"/>
</dbReference>
<evidence type="ECO:0000313" key="4">
    <source>
        <dbReference type="EMBL" id="RND83559.1"/>
    </source>
</evidence>
<evidence type="ECO:0000313" key="6">
    <source>
        <dbReference type="Proteomes" id="UP000284123"/>
    </source>
</evidence>
<dbReference type="Pfam" id="PF00583">
    <property type="entry name" value="Acetyltransf_1"/>
    <property type="match status" value="1"/>
</dbReference>
<evidence type="ECO:0000313" key="7">
    <source>
        <dbReference type="Proteomes" id="UP000284716"/>
    </source>
</evidence>
<gene>
    <name evidence="4" type="ORF">FAM18157_00588</name>
    <name evidence="5" type="ORF">FAM6012_00598</name>
</gene>
<evidence type="ECO:0000259" key="3">
    <source>
        <dbReference type="PROSITE" id="PS51186"/>
    </source>
</evidence>
<dbReference type="Proteomes" id="UP000284123">
    <property type="component" value="Unassembled WGS sequence"/>
</dbReference>